<protein>
    <submittedName>
        <fullName evidence="2">FRG domain-containing protein</fullName>
    </submittedName>
</protein>
<feature type="domain" description="FRG" evidence="1">
    <location>
        <begin position="36"/>
        <end position="249"/>
    </location>
</feature>
<organism evidence="2 3">
    <name type="scientific">Aquicella lusitana</name>
    <dbReference type="NCBI Taxonomy" id="254246"/>
    <lineage>
        <taxon>Bacteria</taxon>
        <taxon>Pseudomonadati</taxon>
        <taxon>Pseudomonadota</taxon>
        <taxon>Gammaproteobacteria</taxon>
        <taxon>Legionellales</taxon>
        <taxon>Coxiellaceae</taxon>
        <taxon>Aquicella</taxon>
    </lineage>
</organism>
<evidence type="ECO:0000313" key="3">
    <source>
        <dbReference type="Proteomes" id="UP000254720"/>
    </source>
</evidence>
<dbReference type="SMART" id="SM00901">
    <property type="entry name" value="FRG"/>
    <property type="match status" value="1"/>
</dbReference>
<keyword evidence="3" id="KW-1185">Reference proteome</keyword>
<gene>
    <name evidence="2" type="ORF">C8D86_12930</name>
</gene>
<dbReference type="OrthoDB" id="9816036at2"/>
<reference evidence="2 3" key="1">
    <citation type="submission" date="2018-07" db="EMBL/GenBank/DDBJ databases">
        <title>Genomic Encyclopedia of Type Strains, Phase IV (KMG-IV): sequencing the most valuable type-strain genomes for metagenomic binning, comparative biology and taxonomic classification.</title>
        <authorList>
            <person name="Goeker M."/>
        </authorList>
    </citation>
    <scope>NUCLEOTIDE SEQUENCE [LARGE SCALE GENOMIC DNA]</scope>
    <source>
        <strain evidence="2 3">DSM 16500</strain>
    </source>
</reference>
<dbReference type="EMBL" id="QQAX01000029">
    <property type="protein sequence ID" value="RDI39074.1"/>
    <property type="molecule type" value="Genomic_DNA"/>
</dbReference>
<comment type="caution">
    <text evidence="2">The sequence shown here is derived from an EMBL/GenBank/DDBJ whole genome shotgun (WGS) entry which is preliminary data.</text>
</comment>
<proteinExistence type="predicted"/>
<dbReference type="AlphaFoldDB" id="A0A370G9D1"/>
<dbReference type="RefSeq" id="WP_114835279.1">
    <property type="nucleotide sequence ID" value="NZ_LR699114.1"/>
</dbReference>
<dbReference type="Pfam" id="PF08867">
    <property type="entry name" value="FRG"/>
    <property type="match status" value="1"/>
</dbReference>
<dbReference type="InterPro" id="IPR014966">
    <property type="entry name" value="FRG-dom"/>
</dbReference>
<evidence type="ECO:0000259" key="1">
    <source>
        <dbReference type="SMART" id="SM00901"/>
    </source>
</evidence>
<accession>A0A370G9D1</accession>
<evidence type="ECO:0000313" key="2">
    <source>
        <dbReference type="EMBL" id="RDI39074.1"/>
    </source>
</evidence>
<name>A0A370G9D1_9COXI</name>
<sequence length="367" mass="43012">MSNQKCGMLVTDAKSVSEFLNILNKRNERWRKNSTKRNYWVYRGQWEPTSLSLLPSSLRNNLGLETDRIKTEILQEVLPNGGNLESFAKNIANGYSTKSITLFNSALRQFSSDEIDRLKEILKQSVIELLLIKKFIDSCNKSALYLQSNEIKIKLNQSENNFITDEIIYFLDRALERWLKDCLDMEAMYRVKTYPPLIEYQDYYSLALSQHSGVPTRLLDWTYSSYIAAFFSAYQSVVKGGNEGNMCVYAFNTLYQNDVLIHRNSLRLHQNLKHNKFEFLHMQKGLFTEMRGADFYYFKHGEWPSLEEHINFYDEYVDDREHLYNLEKISLPASFANELLDELALEDITKATLMPTYFHCADSILKR</sequence>
<dbReference type="Proteomes" id="UP000254720">
    <property type="component" value="Unassembled WGS sequence"/>
</dbReference>